<dbReference type="PANTHER" id="PTHR37984">
    <property type="entry name" value="PROTEIN CBG26694"/>
    <property type="match status" value="1"/>
</dbReference>
<reference evidence="8 9" key="1">
    <citation type="journal article" date="2017" name="Nature">
        <title>The Apostasia genome and the evolution of orchids.</title>
        <authorList>
            <person name="Zhang G.Q."/>
            <person name="Liu K.W."/>
            <person name="Li Z."/>
            <person name="Lohaus R."/>
            <person name="Hsiao Y.Y."/>
            <person name="Niu S.C."/>
            <person name="Wang J.Y."/>
            <person name="Lin Y.C."/>
            <person name="Xu Q."/>
            <person name="Chen L.J."/>
            <person name="Yoshida K."/>
            <person name="Fujiwara S."/>
            <person name="Wang Z.W."/>
            <person name="Zhang Y.Q."/>
            <person name="Mitsuda N."/>
            <person name="Wang M."/>
            <person name="Liu G.H."/>
            <person name="Pecoraro L."/>
            <person name="Huang H.X."/>
            <person name="Xiao X.J."/>
            <person name="Lin M."/>
            <person name="Wu X.Y."/>
            <person name="Wu W.L."/>
            <person name="Chen Y.Y."/>
            <person name="Chang S.B."/>
            <person name="Sakamoto S."/>
            <person name="Ohme-Takagi M."/>
            <person name="Yagi M."/>
            <person name="Zeng S.J."/>
            <person name="Shen C.Y."/>
            <person name="Yeh C.M."/>
            <person name="Luo Y.B."/>
            <person name="Tsai W.C."/>
            <person name="Van de Peer Y."/>
            <person name="Liu Z.J."/>
        </authorList>
    </citation>
    <scope>NUCLEOTIDE SEQUENCE [LARGE SCALE GENOMIC DNA]</scope>
    <source>
        <strain evidence="9">cv. Shenzhen</strain>
        <tissue evidence="8">Stem</tissue>
    </source>
</reference>
<evidence type="ECO:0000256" key="1">
    <source>
        <dbReference type="ARBA" id="ARBA00022679"/>
    </source>
</evidence>
<sequence length="251" mass="29859">MNRVFKQFLDKFVILFIDDILVYSRSETEHEEHLRIVMRILREKKLYAKLSKCEFWLDIVIFLGHVVSKDGIFVDPSKVDAVLNWKRPSTIHEIRSFLGLAGYYQRFVEGFSHLATRLTRLTQKNVKFIWSDECEKRLQELKIRLTSAPILTIPSGSKGFVIYNDASQQGLGCVLMQYGKVIAYASRQLKGYEQNYSIHDLELATVVFALKIWRHYLYRKKFEIYIDHKSLKYLFSQKELNMRQRRWMEKS</sequence>
<evidence type="ECO:0000313" key="8">
    <source>
        <dbReference type="EMBL" id="PKA51592.1"/>
    </source>
</evidence>
<keyword evidence="9" id="KW-1185">Reference proteome</keyword>
<dbReference type="InterPro" id="IPR000477">
    <property type="entry name" value="RT_dom"/>
</dbReference>
<dbReference type="GO" id="GO:0016787">
    <property type="term" value="F:hydrolase activity"/>
    <property type="evidence" value="ECO:0007669"/>
    <property type="project" value="UniProtKB-KW"/>
</dbReference>
<dbReference type="Pfam" id="PF17917">
    <property type="entry name" value="RT_RNaseH"/>
    <property type="match status" value="1"/>
</dbReference>
<dbReference type="OrthoDB" id="777296at2759"/>
<evidence type="ECO:0000256" key="6">
    <source>
        <dbReference type="ARBA" id="ARBA00022918"/>
    </source>
</evidence>
<keyword evidence="5 8" id="KW-0378">Hydrolase</keyword>
<dbReference type="InterPro" id="IPR050951">
    <property type="entry name" value="Retrovirus_Pol_polyprotein"/>
</dbReference>
<keyword evidence="2" id="KW-0548">Nucleotidyltransferase</keyword>
<dbReference type="Pfam" id="PF00078">
    <property type="entry name" value="RVT_1"/>
    <property type="match status" value="1"/>
</dbReference>
<evidence type="ECO:0000256" key="4">
    <source>
        <dbReference type="ARBA" id="ARBA00022759"/>
    </source>
</evidence>
<dbReference type="InterPro" id="IPR043128">
    <property type="entry name" value="Rev_trsase/Diguanyl_cyclase"/>
</dbReference>
<dbReference type="PROSITE" id="PS50878">
    <property type="entry name" value="RT_POL"/>
    <property type="match status" value="1"/>
</dbReference>
<dbReference type="GO" id="GO:0004519">
    <property type="term" value="F:endonuclease activity"/>
    <property type="evidence" value="ECO:0007669"/>
    <property type="project" value="UniProtKB-KW"/>
</dbReference>
<dbReference type="EMBL" id="KZ452013">
    <property type="protein sequence ID" value="PKA51592.1"/>
    <property type="molecule type" value="Genomic_DNA"/>
</dbReference>
<evidence type="ECO:0000256" key="3">
    <source>
        <dbReference type="ARBA" id="ARBA00022722"/>
    </source>
</evidence>
<dbReference type="Gene3D" id="3.30.70.270">
    <property type="match status" value="2"/>
</dbReference>
<dbReference type="InterPro" id="IPR043502">
    <property type="entry name" value="DNA/RNA_pol_sf"/>
</dbReference>
<dbReference type="GO" id="GO:0003678">
    <property type="term" value="F:DNA helicase activity"/>
    <property type="evidence" value="ECO:0007669"/>
    <property type="project" value="UniProtKB-EC"/>
</dbReference>
<dbReference type="FunFam" id="3.30.70.270:FF:000020">
    <property type="entry name" value="Transposon Tf2-6 polyprotein-like Protein"/>
    <property type="match status" value="1"/>
</dbReference>
<keyword evidence="1" id="KW-0808">Transferase</keyword>
<accession>A0A2I0A7R6</accession>
<gene>
    <name evidence="8" type="ORF">AXF42_Ash002959</name>
</gene>
<feature type="domain" description="Reverse transcriptase" evidence="7">
    <location>
        <begin position="1"/>
        <end position="67"/>
    </location>
</feature>
<evidence type="ECO:0000256" key="5">
    <source>
        <dbReference type="ARBA" id="ARBA00022801"/>
    </source>
</evidence>
<name>A0A2I0A7R6_9ASPA</name>
<keyword evidence="6" id="KW-0695">RNA-directed DNA polymerase</keyword>
<evidence type="ECO:0000259" key="7">
    <source>
        <dbReference type="PROSITE" id="PS50878"/>
    </source>
</evidence>
<protein>
    <submittedName>
        <fullName evidence="8">Putative mitochondrial protein</fullName>
        <ecNumber evidence="8">3.6.4.12</ecNumber>
    </submittedName>
</protein>
<keyword evidence="4" id="KW-0255">Endonuclease</keyword>
<dbReference type="CDD" id="cd09274">
    <property type="entry name" value="RNase_HI_RT_Ty3"/>
    <property type="match status" value="1"/>
</dbReference>
<dbReference type="GO" id="GO:0003964">
    <property type="term" value="F:RNA-directed DNA polymerase activity"/>
    <property type="evidence" value="ECO:0007669"/>
    <property type="project" value="UniProtKB-KW"/>
</dbReference>
<dbReference type="EC" id="3.6.4.12" evidence="8"/>
<dbReference type="InterPro" id="IPR041373">
    <property type="entry name" value="RT_RNaseH"/>
</dbReference>
<evidence type="ECO:0000256" key="2">
    <source>
        <dbReference type="ARBA" id="ARBA00022695"/>
    </source>
</evidence>
<dbReference type="PANTHER" id="PTHR37984:SF5">
    <property type="entry name" value="PROTEIN NYNRIN-LIKE"/>
    <property type="match status" value="1"/>
</dbReference>
<proteinExistence type="predicted"/>
<dbReference type="SUPFAM" id="SSF56672">
    <property type="entry name" value="DNA/RNA polymerases"/>
    <property type="match status" value="1"/>
</dbReference>
<keyword evidence="3" id="KW-0540">Nuclease</keyword>
<organism evidence="8 9">
    <name type="scientific">Apostasia shenzhenica</name>
    <dbReference type="NCBI Taxonomy" id="1088818"/>
    <lineage>
        <taxon>Eukaryota</taxon>
        <taxon>Viridiplantae</taxon>
        <taxon>Streptophyta</taxon>
        <taxon>Embryophyta</taxon>
        <taxon>Tracheophyta</taxon>
        <taxon>Spermatophyta</taxon>
        <taxon>Magnoliopsida</taxon>
        <taxon>Liliopsida</taxon>
        <taxon>Asparagales</taxon>
        <taxon>Orchidaceae</taxon>
        <taxon>Apostasioideae</taxon>
        <taxon>Apostasia</taxon>
    </lineage>
</organism>
<dbReference type="CDD" id="cd01647">
    <property type="entry name" value="RT_LTR"/>
    <property type="match status" value="1"/>
</dbReference>
<evidence type="ECO:0000313" key="9">
    <source>
        <dbReference type="Proteomes" id="UP000236161"/>
    </source>
</evidence>
<dbReference type="Proteomes" id="UP000236161">
    <property type="component" value="Unassembled WGS sequence"/>
</dbReference>
<dbReference type="AlphaFoldDB" id="A0A2I0A7R6"/>